<dbReference type="SUPFAM" id="SSF64288">
    <property type="entry name" value="Chorismate lyase-like"/>
    <property type="match status" value="1"/>
</dbReference>
<sequence length="248" mass="28559">MEVRGFKLEHKSAIPYHVQLEKYLRELIKLKEYASGESFLPKEESLAKRFGISRNTVRQAIDKLVQDGLIERKRGVGSKVVAQNIATRLDQWISFTKEMKDKGIEVVEYAVKVGFVLPDKEIAKALNLSSEAEVCRLERIRGAKDAKYLFSISYFHPRIGLTGKENFYQPLYEMLERECHVIVAVSKEKLKAIAAPQPIAKALDIKKGDPVLKRERVVLDQGDRPVEYNLVYYSTDYFSYDIDIKREL</sequence>
<dbReference type="Pfam" id="PF07702">
    <property type="entry name" value="UTRA"/>
    <property type="match status" value="1"/>
</dbReference>
<dbReference type="Proteomes" id="UP000316614">
    <property type="component" value="Chromosome"/>
</dbReference>
<feature type="domain" description="HTH gntR-type" evidence="4">
    <location>
        <begin position="14"/>
        <end position="83"/>
    </location>
</feature>
<dbReference type="GO" id="GO:0003700">
    <property type="term" value="F:DNA-binding transcription factor activity"/>
    <property type="evidence" value="ECO:0007669"/>
    <property type="project" value="InterPro"/>
</dbReference>
<dbReference type="PRINTS" id="PR00035">
    <property type="entry name" value="HTHGNTR"/>
</dbReference>
<name>A0A514CK72_9BACT</name>
<keyword evidence="1" id="KW-0805">Transcription regulation</keyword>
<keyword evidence="2" id="KW-0238">DNA-binding</keyword>
<evidence type="ECO:0000256" key="1">
    <source>
        <dbReference type="ARBA" id="ARBA00023015"/>
    </source>
</evidence>
<keyword evidence="6" id="KW-1185">Reference proteome</keyword>
<dbReference type="InterPro" id="IPR028978">
    <property type="entry name" value="Chorismate_lyase_/UTRA_dom_sf"/>
</dbReference>
<keyword evidence="3" id="KW-0804">Transcription</keyword>
<evidence type="ECO:0000313" key="5">
    <source>
        <dbReference type="EMBL" id="QDH80245.1"/>
    </source>
</evidence>
<dbReference type="GO" id="GO:0045892">
    <property type="term" value="P:negative regulation of DNA-templated transcription"/>
    <property type="evidence" value="ECO:0007669"/>
    <property type="project" value="TreeGrafter"/>
</dbReference>
<protein>
    <submittedName>
        <fullName evidence="5">GntR family transcriptional regulator</fullName>
    </submittedName>
</protein>
<dbReference type="RefSeq" id="WP_141615481.1">
    <property type="nucleotide sequence ID" value="NZ_CP041253.1"/>
</dbReference>
<dbReference type="SMART" id="SM00345">
    <property type="entry name" value="HTH_GNTR"/>
    <property type="match status" value="1"/>
</dbReference>
<dbReference type="PANTHER" id="PTHR44846:SF1">
    <property type="entry name" value="MANNOSYL-D-GLYCERATE TRANSPORT_METABOLISM SYSTEM REPRESSOR MNGR-RELATED"/>
    <property type="match status" value="1"/>
</dbReference>
<dbReference type="InterPro" id="IPR011663">
    <property type="entry name" value="UTRA"/>
</dbReference>
<gene>
    <name evidence="5" type="ORF">FKX85_14835</name>
</gene>
<dbReference type="SMART" id="SM00866">
    <property type="entry name" value="UTRA"/>
    <property type="match status" value="1"/>
</dbReference>
<dbReference type="Gene3D" id="3.40.1410.10">
    <property type="entry name" value="Chorismate lyase-like"/>
    <property type="match status" value="1"/>
</dbReference>
<accession>A0A514CK72</accession>
<evidence type="ECO:0000259" key="4">
    <source>
        <dbReference type="PROSITE" id="PS50949"/>
    </source>
</evidence>
<evidence type="ECO:0000313" key="6">
    <source>
        <dbReference type="Proteomes" id="UP000316614"/>
    </source>
</evidence>
<evidence type="ECO:0000256" key="3">
    <source>
        <dbReference type="ARBA" id="ARBA00023163"/>
    </source>
</evidence>
<dbReference type="InterPro" id="IPR050679">
    <property type="entry name" value="Bact_HTH_transcr_reg"/>
</dbReference>
<dbReference type="CDD" id="cd07377">
    <property type="entry name" value="WHTH_GntR"/>
    <property type="match status" value="1"/>
</dbReference>
<dbReference type="KEGG" id="echi:FKX85_14835"/>
<reference evidence="5 6" key="1">
    <citation type="submission" date="2019-06" db="EMBL/GenBank/DDBJ databases">
        <title>Echinicola alkalisoli sp. nov. isolated from saline soil.</title>
        <authorList>
            <person name="Sun J.-Q."/>
            <person name="Xu L."/>
        </authorList>
    </citation>
    <scope>NUCLEOTIDE SEQUENCE [LARGE SCALE GENOMIC DNA]</scope>
    <source>
        <strain evidence="5 6">LN3S3</strain>
    </source>
</reference>
<organism evidence="5 6">
    <name type="scientific">Echinicola soli</name>
    <dbReference type="NCBI Taxonomy" id="2591634"/>
    <lineage>
        <taxon>Bacteria</taxon>
        <taxon>Pseudomonadati</taxon>
        <taxon>Bacteroidota</taxon>
        <taxon>Cytophagia</taxon>
        <taxon>Cytophagales</taxon>
        <taxon>Cyclobacteriaceae</taxon>
        <taxon>Echinicola</taxon>
    </lineage>
</organism>
<dbReference type="SUPFAM" id="SSF46785">
    <property type="entry name" value="Winged helix' DNA-binding domain"/>
    <property type="match status" value="1"/>
</dbReference>
<dbReference type="PANTHER" id="PTHR44846">
    <property type="entry name" value="MANNOSYL-D-GLYCERATE TRANSPORT/METABOLISM SYSTEM REPRESSOR MNGR-RELATED"/>
    <property type="match status" value="1"/>
</dbReference>
<dbReference type="Pfam" id="PF00392">
    <property type="entry name" value="GntR"/>
    <property type="match status" value="1"/>
</dbReference>
<dbReference type="InterPro" id="IPR036388">
    <property type="entry name" value="WH-like_DNA-bd_sf"/>
</dbReference>
<dbReference type="Gene3D" id="1.10.10.10">
    <property type="entry name" value="Winged helix-like DNA-binding domain superfamily/Winged helix DNA-binding domain"/>
    <property type="match status" value="1"/>
</dbReference>
<dbReference type="InterPro" id="IPR036390">
    <property type="entry name" value="WH_DNA-bd_sf"/>
</dbReference>
<proteinExistence type="predicted"/>
<dbReference type="GO" id="GO:0003677">
    <property type="term" value="F:DNA binding"/>
    <property type="evidence" value="ECO:0007669"/>
    <property type="project" value="UniProtKB-KW"/>
</dbReference>
<dbReference type="AlphaFoldDB" id="A0A514CK72"/>
<dbReference type="EMBL" id="CP041253">
    <property type="protein sequence ID" value="QDH80245.1"/>
    <property type="molecule type" value="Genomic_DNA"/>
</dbReference>
<dbReference type="PROSITE" id="PS50949">
    <property type="entry name" value="HTH_GNTR"/>
    <property type="match status" value="1"/>
</dbReference>
<dbReference type="OrthoDB" id="9815017at2"/>
<evidence type="ECO:0000256" key="2">
    <source>
        <dbReference type="ARBA" id="ARBA00023125"/>
    </source>
</evidence>
<dbReference type="InterPro" id="IPR000524">
    <property type="entry name" value="Tscrpt_reg_HTH_GntR"/>
</dbReference>